<dbReference type="PANTHER" id="PTHR47623">
    <property type="entry name" value="OS09G0287300 PROTEIN"/>
    <property type="match status" value="1"/>
</dbReference>
<dbReference type="AlphaFoldDB" id="F4KSP2"/>
<dbReference type="InterPro" id="IPR029033">
    <property type="entry name" value="His_PPase_superfam"/>
</dbReference>
<dbReference type="CDD" id="cd07067">
    <property type="entry name" value="HP_PGM_like"/>
    <property type="match status" value="1"/>
</dbReference>
<protein>
    <submittedName>
        <fullName evidence="1">Phosphohistidine phosphatase, SixA</fullName>
    </submittedName>
</protein>
<gene>
    <name evidence="1" type="ordered locus">Halhy_0093</name>
</gene>
<dbReference type="RefSeq" id="WP_013762570.1">
    <property type="nucleotide sequence ID" value="NC_015510.1"/>
</dbReference>
<dbReference type="Gene3D" id="3.40.50.1240">
    <property type="entry name" value="Phosphoglycerate mutase-like"/>
    <property type="match status" value="1"/>
</dbReference>
<evidence type="ECO:0000313" key="2">
    <source>
        <dbReference type="Proteomes" id="UP000008461"/>
    </source>
</evidence>
<dbReference type="SUPFAM" id="SSF53254">
    <property type="entry name" value="Phosphoglycerate mutase-like"/>
    <property type="match status" value="1"/>
</dbReference>
<evidence type="ECO:0000313" key="1">
    <source>
        <dbReference type="EMBL" id="AEE48006.1"/>
    </source>
</evidence>
<dbReference type="InterPro" id="IPR013078">
    <property type="entry name" value="His_Pase_superF_clade-1"/>
</dbReference>
<dbReference type="eggNOG" id="COG2062">
    <property type="taxonomic scope" value="Bacteria"/>
</dbReference>
<name>F4KSP2_HALH1</name>
<reference evidence="1 2" key="1">
    <citation type="journal article" date="2011" name="Stand. Genomic Sci.">
        <title>Complete genome sequence of Haliscomenobacter hydrossis type strain (O).</title>
        <authorList>
            <consortium name="US DOE Joint Genome Institute (JGI-PGF)"/>
            <person name="Daligault H."/>
            <person name="Lapidus A."/>
            <person name="Zeytun A."/>
            <person name="Nolan M."/>
            <person name="Lucas S."/>
            <person name="Del Rio T.G."/>
            <person name="Tice H."/>
            <person name="Cheng J.F."/>
            <person name="Tapia R."/>
            <person name="Han C."/>
            <person name="Goodwin L."/>
            <person name="Pitluck S."/>
            <person name="Liolios K."/>
            <person name="Pagani I."/>
            <person name="Ivanova N."/>
            <person name="Huntemann M."/>
            <person name="Mavromatis K."/>
            <person name="Mikhailova N."/>
            <person name="Pati A."/>
            <person name="Chen A."/>
            <person name="Palaniappan K."/>
            <person name="Land M."/>
            <person name="Hauser L."/>
            <person name="Brambilla E.M."/>
            <person name="Rohde M."/>
            <person name="Verbarg S."/>
            <person name="Goker M."/>
            <person name="Bristow J."/>
            <person name="Eisen J.A."/>
            <person name="Markowitz V."/>
            <person name="Hugenholtz P."/>
            <person name="Kyrpides N.C."/>
            <person name="Klenk H.P."/>
            <person name="Woyke T."/>
        </authorList>
    </citation>
    <scope>NUCLEOTIDE SEQUENCE [LARGE SCALE GENOMIC DNA]</scope>
    <source>
        <strain evidence="2">ATCC 27775 / DSM 1100 / LMG 10767 / O</strain>
    </source>
</reference>
<dbReference type="SMART" id="SM00855">
    <property type="entry name" value="PGAM"/>
    <property type="match status" value="1"/>
</dbReference>
<dbReference type="Proteomes" id="UP000008461">
    <property type="component" value="Chromosome"/>
</dbReference>
<dbReference type="EMBL" id="CP002691">
    <property type="protein sequence ID" value="AEE48006.1"/>
    <property type="molecule type" value="Genomic_DNA"/>
</dbReference>
<dbReference type="OrthoDB" id="9810154at2"/>
<dbReference type="KEGG" id="hhy:Halhy_0093"/>
<proteinExistence type="predicted"/>
<organism evidence="1 2">
    <name type="scientific">Haliscomenobacter hydrossis (strain ATCC 27775 / DSM 1100 / LMG 10767 / O)</name>
    <dbReference type="NCBI Taxonomy" id="760192"/>
    <lineage>
        <taxon>Bacteria</taxon>
        <taxon>Pseudomonadati</taxon>
        <taxon>Bacteroidota</taxon>
        <taxon>Saprospiria</taxon>
        <taxon>Saprospirales</taxon>
        <taxon>Haliscomenobacteraceae</taxon>
        <taxon>Haliscomenobacter</taxon>
    </lineage>
</organism>
<dbReference type="HOGENOM" id="CLU_084603_2_2_10"/>
<dbReference type="PANTHER" id="PTHR47623:SF1">
    <property type="entry name" value="OS09G0287300 PROTEIN"/>
    <property type="match status" value="1"/>
</dbReference>
<dbReference type="STRING" id="760192.Halhy_0093"/>
<accession>F4KSP2</accession>
<reference key="2">
    <citation type="submission" date="2011-04" db="EMBL/GenBank/DDBJ databases">
        <title>Complete sequence of chromosome of Haliscomenobacter hydrossis DSM 1100.</title>
        <authorList>
            <consortium name="US DOE Joint Genome Institute (JGI-PGF)"/>
            <person name="Lucas S."/>
            <person name="Han J."/>
            <person name="Lapidus A."/>
            <person name="Bruce D."/>
            <person name="Goodwin L."/>
            <person name="Pitluck S."/>
            <person name="Peters L."/>
            <person name="Kyrpides N."/>
            <person name="Mavromatis K."/>
            <person name="Ivanova N."/>
            <person name="Ovchinnikova G."/>
            <person name="Pagani I."/>
            <person name="Daligault H."/>
            <person name="Detter J.C."/>
            <person name="Han C."/>
            <person name="Land M."/>
            <person name="Hauser L."/>
            <person name="Markowitz V."/>
            <person name="Cheng J.-F."/>
            <person name="Hugenholtz P."/>
            <person name="Woyke T."/>
            <person name="Wu D."/>
            <person name="Verbarg S."/>
            <person name="Frueling A."/>
            <person name="Brambilla E."/>
            <person name="Klenk H.-P."/>
            <person name="Eisen J.A."/>
        </authorList>
    </citation>
    <scope>NUCLEOTIDE SEQUENCE</scope>
    <source>
        <strain>DSM 1100</strain>
    </source>
</reference>
<dbReference type="Pfam" id="PF00300">
    <property type="entry name" value="His_Phos_1"/>
    <property type="match status" value="1"/>
</dbReference>
<keyword evidence="2" id="KW-1185">Reference proteome</keyword>
<sequence>MKTVYFVRHAKSSWDNASIKDIDRPLNERGLRDAPEMGLKLKQLDAKIGLIVSSPAKRAYTTATYFAAALGISPDQVVTEPRLYEAMSEDVLEVVSGLSDDFDTVAIFGHNPTLTFIANLFTEDFIDNVPTCGVFRVDANVASWDQFGENSGRLTEFHFPKQFYH</sequence>